<dbReference type="PANTHER" id="PTHR10887">
    <property type="entry name" value="DNA2/NAM7 HELICASE FAMILY"/>
    <property type="match status" value="1"/>
</dbReference>
<evidence type="ECO:0000313" key="4">
    <source>
        <dbReference type="Proteomes" id="UP000230750"/>
    </source>
</evidence>
<dbReference type="AlphaFoldDB" id="A0A2G8K9B1"/>
<dbReference type="SUPFAM" id="SSF52540">
    <property type="entry name" value="P-loop containing nucleoside triphosphate hydrolases"/>
    <property type="match status" value="1"/>
</dbReference>
<dbReference type="InterPro" id="IPR011990">
    <property type="entry name" value="TPR-like_helical_dom_sf"/>
</dbReference>
<name>A0A2G8K9B1_STIJA</name>
<dbReference type="EMBL" id="MRZV01000766">
    <property type="protein sequence ID" value="PIK44601.1"/>
    <property type="molecule type" value="Genomic_DNA"/>
</dbReference>
<dbReference type="STRING" id="307972.A0A2G8K9B1"/>
<dbReference type="InterPro" id="IPR041677">
    <property type="entry name" value="DNA2/NAM7_AAA_11"/>
</dbReference>
<dbReference type="GO" id="GO:0035194">
    <property type="term" value="P:regulatory ncRNA-mediated post-transcriptional gene silencing"/>
    <property type="evidence" value="ECO:0007669"/>
    <property type="project" value="TreeGrafter"/>
</dbReference>
<dbReference type="InterPro" id="IPR027417">
    <property type="entry name" value="P-loop_NTPase"/>
</dbReference>
<keyword evidence="4" id="KW-1185">Reference proteome</keyword>
<comment type="caution">
    <text evidence="3">The sequence shown here is derived from an EMBL/GenBank/DDBJ whole genome shotgun (WGS) entry which is preliminary data.</text>
</comment>
<feature type="region of interest" description="Disordered" evidence="1">
    <location>
        <begin position="319"/>
        <end position="343"/>
    </location>
</feature>
<feature type="domain" description="DNA2/NAM7 helicase helicase" evidence="2">
    <location>
        <begin position="646"/>
        <end position="751"/>
    </location>
</feature>
<evidence type="ECO:0000256" key="1">
    <source>
        <dbReference type="SAM" id="MobiDB-lite"/>
    </source>
</evidence>
<sequence length="771" mass="88607">MAIQSLFAMREQFQKASEDCARILDLNPNSKKIIGKALMCKAQALSKLNRNEEALTIAKQWTQTEPKNFQAIKEYQRLKQLVEDNKDVLTNLDSAKSSAIISNGSSAGSKVEHPASTVSPKASKRTPGEPSSSHSRARRLHGGRGLSPDDHRKSRNSRWYCSYCNVQCSSTTSLQMHCLSESHQSIITSDKGRDWKHRPPPRGVTSDDYILCPELQKCRFGERCTSAHSEEELGEWKERYRYRLMKWQKAKDRQLHGSSFAEQVLEKWLGSTNPTNVMVESIDEVKVTVNSELNISISSKNSAHCWTFTLQCARASRTYPTSARSGPSHPTQPSDQDQRPCVPSQTSVYLSDIWYLPSVHCIRFRRRALRHETSQRRFRVGSDKQKLEEAREKFFSVGDRWDNTMKKVVEFSPKPAFGMEEDEELRCKYRPPRSKEELIPQSVLEKYLMKNNYKTRMHELLYIEELTQFKEMSKYNVRTSLHIISSFLLVPSRGAGARYAQGGELFALLKLNNQLSSDTMGGRLILNNCNSALLATVKDDRLDSIVYEALIEEKSKDAIYFRFSKLCVEELGLKADDMVEVELQFQLNRLPLCEWHYAVDQVADLELLFPNVRIMPSIPWTPTKYTPEGFLLISFRQWIDKLDPRINSKQKEAVMAISTPLEISLPPVFLVGPYGTGKTFTLAHATKFILQQKDTRILICTHSNSAADLYIRDYFHAYVEAGNTAARPLRIYFKNRWTQTVHPVVRLYCHMSENEDRFTMPSKEEVEKYRV</sequence>
<dbReference type="GO" id="GO:0005829">
    <property type="term" value="C:cytosol"/>
    <property type="evidence" value="ECO:0007669"/>
    <property type="project" value="TreeGrafter"/>
</dbReference>
<dbReference type="Proteomes" id="UP000230750">
    <property type="component" value="Unassembled WGS sequence"/>
</dbReference>
<evidence type="ECO:0000313" key="3">
    <source>
        <dbReference type="EMBL" id="PIK44601.1"/>
    </source>
</evidence>
<gene>
    <name evidence="3" type="ORF">BSL78_18522</name>
</gene>
<dbReference type="Pfam" id="PF13086">
    <property type="entry name" value="AAA_11"/>
    <property type="match status" value="1"/>
</dbReference>
<protein>
    <recommendedName>
        <fullName evidence="2">DNA2/NAM7 helicase helicase domain-containing protein</fullName>
    </recommendedName>
</protein>
<feature type="compositionally biased region" description="Polar residues" evidence="1">
    <location>
        <begin position="319"/>
        <end position="335"/>
    </location>
</feature>
<dbReference type="SUPFAM" id="SSF57667">
    <property type="entry name" value="beta-beta-alpha zinc fingers"/>
    <property type="match status" value="1"/>
</dbReference>
<organism evidence="3 4">
    <name type="scientific">Stichopus japonicus</name>
    <name type="common">Sea cucumber</name>
    <dbReference type="NCBI Taxonomy" id="307972"/>
    <lineage>
        <taxon>Eukaryota</taxon>
        <taxon>Metazoa</taxon>
        <taxon>Echinodermata</taxon>
        <taxon>Eleutherozoa</taxon>
        <taxon>Echinozoa</taxon>
        <taxon>Holothuroidea</taxon>
        <taxon>Aspidochirotacea</taxon>
        <taxon>Aspidochirotida</taxon>
        <taxon>Stichopodidae</taxon>
        <taxon>Apostichopus</taxon>
    </lineage>
</organism>
<dbReference type="GO" id="GO:0004386">
    <property type="term" value="F:helicase activity"/>
    <property type="evidence" value="ECO:0007669"/>
    <property type="project" value="InterPro"/>
</dbReference>
<dbReference type="PANTHER" id="PTHR10887:SF365">
    <property type="entry name" value="HELICASE WITH ZINC FINGER DOMAIN-RELATED"/>
    <property type="match status" value="1"/>
</dbReference>
<dbReference type="Gene3D" id="3.30.160.60">
    <property type="entry name" value="Classic Zinc Finger"/>
    <property type="match status" value="1"/>
</dbReference>
<feature type="region of interest" description="Disordered" evidence="1">
    <location>
        <begin position="101"/>
        <end position="154"/>
    </location>
</feature>
<dbReference type="GO" id="GO:0043186">
    <property type="term" value="C:P granule"/>
    <property type="evidence" value="ECO:0007669"/>
    <property type="project" value="TreeGrafter"/>
</dbReference>
<proteinExistence type="predicted"/>
<reference evidence="3 4" key="1">
    <citation type="journal article" date="2017" name="PLoS Biol.">
        <title>The sea cucumber genome provides insights into morphological evolution and visceral regeneration.</title>
        <authorList>
            <person name="Zhang X."/>
            <person name="Sun L."/>
            <person name="Yuan J."/>
            <person name="Sun Y."/>
            <person name="Gao Y."/>
            <person name="Zhang L."/>
            <person name="Li S."/>
            <person name="Dai H."/>
            <person name="Hamel J.F."/>
            <person name="Liu C."/>
            <person name="Yu Y."/>
            <person name="Liu S."/>
            <person name="Lin W."/>
            <person name="Guo K."/>
            <person name="Jin S."/>
            <person name="Xu P."/>
            <person name="Storey K.B."/>
            <person name="Huan P."/>
            <person name="Zhang T."/>
            <person name="Zhou Y."/>
            <person name="Zhang J."/>
            <person name="Lin C."/>
            <person name="Li X."/>
            <person name="Xing L."/>
            <person name="Huo D."/>
            <person name="Sun M."/>
            <person name="Wang L."/>
            <person name="Mercier A."/>
            <person name="Li F."/>
            <person name="Yang H."/>
            <person name="Xiang J."/>
        </authorList>
    </citation>
    <scope>NUCLEOTIDE SEQUENCE [LARGE SCALE GENOMIC DNA]</scope>
    <source>
        <strain evidence="3">Shaxun</strain>
        <tissue evidence="3">Muscle</tissue>
    </source>
</reference>
<dbReference type="Gene3D" id="1.25.40.10">
    <property type="entry name" value="Tetratricopeptide repeat domain"/>
    <property type="match status" value="1"/>
</dbReference>
<dbReference type="SUPFAM" id="SSF48452">
    <property type="entry name" value="TPR-like"/>
    <property type="match status" value="1"/>
</dbReference>
<dbReference type="InterPro" id="IPR036236">
    <property type="entry name" value="Znf_C2H2_sf"/>
</dbReference>
<dbReference type="Gene3D" id="3.40.50.300">
    <property type="entry name" value="P-loop containing nucleotide triphosphate hydrolases"/>
    <property type="match status" value="1"/>
</dbReference>
<dbReference type="OrthoDB" id="5988104at2759"/>
<accession>A0A2G8K9B1</accession>
<evidence type="ECO:0000259" key="2">
    <source>
        <dbReference type="Pfam" id="PF13086"/>
    </source>
</evidence>
<dbReference type="InterPro" id="IPR045055">
    <property type="entry name" value="DNA2/NAM7-like"/>
</dbReference>